<dbReference type="EMBL" id="JAVDSW010000001">
    <property type="protein sequence ID" value="MDR6702448.1"/>
    <property type="molecule type" value="Genomic_DNA"/>
</dbReference>
<evidence type="ECO:0000313" key="1">
    <source>
        <dbReference type="EMBL" id="MDR6702448.1"/>
    </source>
</evidence>
<reference evidence="1" key="1">
    <citation type="submission" date="2023-07" db="EMBL/GenBank/DDBJ databases">
        <title>Sorghum-associated microbial communities from plants grown in Nebraska, USA.</title>
        <authorList>
            <person name="Schachtman D."/>
        </authorList>
    </citation>
    <scope>NUCLEOTIDE SEQUENCE</scope>
    <source>
        <strain evidence="1">1457</strain>
    </source>
</reference>
<sequence>MKTMTTVIRGLALDVVVVETTQTDAVGIAFYYAEILVRERGTGIQRLVRRTRIPGTGKELVKAVQRHGVRALDGLATATAFPFS</sequence>
<comment type="caution">
    <text evidence="1">The sequence shown here is derived from an EMBL/GenBank/DDBJ whole genome shotgun (WGS) entry which is preliminary data.</text>
</comment>
<name>A0AAW8LTR6_AGRTU</name>
<evidence type="ECO:0000313" key="2">
    <source>
        <dbReference type="Proteomes" id="UP001265315"/>
    </source>
</evidence>
<dbReference type="AlphaFoldDB" id="A0AAW8LTR6"/>
<dbReference type="Proteomes" id="UP001265315">
    <property type="component" value="Unassembled WGS sequence"/>
</dbReference>
<accession>A0AAW8LTR6</accession>
<proteinExistence type="predicted"/>
<organism evidence="1 2">
    <name type="scientific">Agrobacterium tumefaciens</name>
    <dbReference type="NCBI Taxonomy" id="358"/>
    <lineage>
        <taxon>Bacteria</taxon>
        <taxon>Pseudomonadati</taxon>
        <taxon>Pseudomonadota</taxon>
        <taxon>Alphaproteobacteria</taxon>
        <taxon>Hyphomicrobiales</taxon>
        <taxon>Rhizobiaceae</taxon>
        <taxon>Rhizobium/Agrobacterium group</taxon>
        <taxon>Agrobacterium</taxon>
        <taxon>Agrobacterium tumefaciens complex</taxon>
    </lineage>
</organism>
<protein>
    <submittedName>
        <fullName evidence="1">Uncharacterized protein</fullName>
    </submittedName>
</protein>
<dbReference type="RefSeq" id="WP_209688975.1">
    <property type="nucleotide sequence ID" value="NZ_JAGIPM010000001.1"/>
</dbReference>
<gene>
    <name evidence="1" type="ORF">J2W61_002276</name>
</gene>